<evidence type="ECO:0000313" key="3">
    <source>
        <dbReference type="Proteomes" id="UP000613580"/>
    </source>
</evidence>
<evidence type="ECO:0000313" key="2">
    <source>
        <dbReference type="EMBL" id="KAF7319228.1"/>
    </source>
</evidence>
<feature type="compositionally biased region" description="Basic and acidic residues" evidence="1">
    <location>
        <begin position="394"/>
        <end position="403"/>
    </location>
</feature>
<gene>
    <name evidence="2" type="ORF">HMN09_00260200</name>
</gene>
<comment type="caution">
    <text evidence="2">The sequence shown here is derived from an EMBL/GenBank/DDBJ whole genome shotgun (WGS) entry which is preliminary data.</text>
</comment>
<reference evidence="2" key="1">
    <citation type="submission" date="2020-05" db="EMBL/GenBank/DDBJ databases">
        <title>Mycena genomes resolve the evolution of fungal bioluminescence.</title>
        <authorList>
            <person name="Tsai I.J."/>
        </authorList>
    </citation>
    <scope>NUCLEOTIDE SEQUENCE</scope>
    <source>
        <strain evidence="2">110903Hualien_Pintung</strain>
    </source>
</reference>
<dbReference type="OrthoDB" id="3053003at2759"/>
<dbReference type="Proteomes" id="UP000613580">
    <property type="component" value="Unassembled WGS sequence"/>
</dbReference>
<protein>
    <submittedName>
        <fullName evidence="2">Uncharacterized protein</fullName>
    </submittedName>
</protein>
<dbReference type="EMBL" id="JACAZE010000003">
    <property type="protein sequence ID" value="KAF7319228.1"/>
    <property type="molecule type" value="Genomic_DNA"/>
</dbReference>
<sequence length="441" mass="50709">MSESLITVLNHLPVLDPEYTIIDREYTLVGGEDDILPYGHDRLKLAGLDLDEDVSDLTELDSDTESDFQPDKMDLDVEEDAQLEQLQEVFKIWDVLNGDVLVELRKGDPTLEEVRNIIQSVFFPLLPWTLDRSAELTQALGRLVDALVYLRQIPEREYRQETWQTRLEQTGLLKQLNFLSHPRNLIEFSNNSLLLPSFRKHNWKLAFMLLLDRWLPPPAAYKEAVGLVDPGYAGFARDFLQFMSDHHELHTWSYNPMAVFMIMSLSAFQVNWRRWLGAHLVALNEKHKKFQDPHLWDPTRIYEHLMAFLVVPREDRLEGRSVSREEALSPDAAPFVAKLDARLRAVLQETAWQRNFLERTRADLMEKEHREPPRFVSSSSGSSLVPPTTTARKRSSESLHDRVAPSSSKLIKPSYFCSLDATTIAFSSSASTVSVALPFQH</sequence>
<keyword evidence="3" id="KW-1185">Reference proteome</keyword>
<organism evidence="2 3">
    <name type="scientific">Mycena chlorophos</name>
    <name type="common">Agaric fungus</name>
    <name type="synonym">Agaricus chlorophos</name>
    <dbReference type="NCBI Taxonomy" id="658473"/>
    <lineage>
        <taxon>Eukaryota</taxon>
        <taxon>Fungi</taxon>
        <taxon>Dikarya</taxon>
        <taxon>Basidiomycota</taxon>
        <taxon>Agaricomycotina</taxon>
        <taxon>Agaricomycetes</taxon>
        <taxon>Agaricomycetidae</taxon>
        <taxon>Agaricales</taxon>
        <taxon>Marasmiineae</taxon>
        <taxon>Mycenaceae</taxon>
        <taxon>Mycena</taxon>
    </lineage>
</organism>
<feature type="region of interest" description="Disordered" evidence="1">
    <location>
        <begin position="368"/>
        <end position="404"/>
    </location>
</feature>
<dbReference type="AlphaFoldDB" id="A0A8H6TI89"/>
<evidence type="ECO:0000256" key="1">
    <source>
        <dbReference type="SAM" id="MobiDB-lite"/>
    </source>
</evidence>
<proteinExistence type="predicted"/>
<accession>A0A8H6TI89</accession>
<name>A0A8H6TI89_MYCCL</name>